<keyword evidence="10" id="KW-1185">Reference proteome</keyword>
<feature type="transmembrane region" description="Helical" evidence="7">
    <location>
        <begin position="73"/>
        <end position="93"/>
    </location>
</feature>
<evidence type="ECO:0000256" key="7">
    <source>
        <dbReference type="SAM" id="Phobius"/>
    </source>
</evidence>
<dbReference type="GO" id="GO:0042128">
    <property type="term" value="P:nitrate assimilation"/>
    <property type="evidence" value="ECO:0007669"/>
    <property type="project" value="UniProtKB-KW"/>
</dbReference>
<dbReference type="SUPFAM" id="SSF103473">
    <property type="entry name" value="MFS general substrate transporter"/>
    <property type="match status" value="1"/>
</dbReference>
<feature type="transmembrane region" description="Helical" evidence="7">
    <location>
        <begin position="48"/>
        <end position="66"/>
    </location>
</feature>
<dbReference type="AlphaFoldDB" id="A0A3D9FSA7"/>
<feature type="transmembrane region" description="Helical" evidence="7">
    <location>
        <begin position="419"/>
        <end position="444"/>
    </location>
</feature>
<gene>
    <name evidence="9" type="ORF">BD847_2560</name>
</gene>
<feature type="transmembrane region" description="Helical" evidence="7">
    <location>
        <begin position="450"/>
        <end position="469"/>
    </location>
</feature>
<dbReference type="InterPro" id="IPR044772">
    <property type="entry name" value="NO3_transporter"/>
</dbReference>
<feature type="transmembrane region" description="Helical" evidence="7">
    <location>
        <begin position="99"/>
        <end position="123"/>
    </location>
</feature>
<protein>
    <submittedName>
        <fullName evidence="9">NNP family nitrate/nitrite transporter-like MFS transporter</fullName>
    </submittedName>
</protein>
<feature type="domain" description="Major facilitator superfamily (MFS) profile" evidence="8">
    <location>
        <begin position="9"/>
        <end position="480"/>
    </location>
</feature>
<dbReference type="PANTHER" id="PTHR23515">
    <property type="entry name" value="HIGH-AFFINITY NITRATE TRANSPORTER 2.3"/>
    <property type="match status" value="1"/>
</dbReference>
<feature type="transmembrane region" description="Helical" evidence="7">
    <location>
        <begin position="386"/>
        <end position="407"/>
    </location>
</feature>
<dbReference type="EMBL" id="QRDQ01000009">
    <property type="protein sequence ID" value="RED23502.1"/>
    <property type="molecule type" value="Genomic_DNA"/>
</dbReference>
<dbReference type="PROSITE" id="PS50850">
    <property type="entry name" value="MFS"/>
    <property type="match status" value="1"/>
</dbReference>
<evidence type="ECO:0000256" key="2">
    <source>
        <dbReference type="ARBA" id="ARBA00008432"/>
    </source>
</evidence>
<feature type="transmembrane region" description="Helical" evidence="7">
    <location>
        <begin position="247"/>
        <end position="269"/>
    </location>
</feature>
<dbReference type="OrthoDB" id="9773404at2"/>
<accession>A0A3D9FSA7</accession>
<feature type="transmembrane region" description="Helical" evidence="7">
    <location>
        <begin position="173"/>
        <end position="191"/>
    </location>
</feature>
<evidence type="ECO:0000256" key="3">
    <source>
        <dbReference type="ARBA" id="ARBA00022692"/>
    </source>
</evidence>
<dbReference type="GO" id="GO:0015112">
    <property type="term" value="F:nitrate transmembrane transporter activity"/>
    <property type="evidence" value="ECO:0007669"/>
    <property type="project" value="InterPro"/>
</dbReference>
<comment type="similarity">
    <text evidence="2">Belongs to the major facilitator superfamily. Nitrate/nitrite porter (TC 2.A.1.8) family.</text>
</comment>
<dbReference type="GO" id="GO:0016020">
    <property type="term" value="C:membrane"/>
    <property type="evidence" value="ECO:0007669"/>
    <property type="project" value="UniProtKB-SubCell"/>
</dbReference>
<evidence type="ECO:0000259" key="8">
    <source>
        <dbReference type="PROSITE" id="PS50850"/>
    </source>
</evidence>
<dbReference type="Gene3D" id="1.20.1250.20">
    <property type="entry name" value="MFS general substrate transporter like domains"/>
    <property type="match status" value="2"/>
</dbReference>
<dbReference type="InterPro" id="IPR011701">
    <property type="entry name" value="MFS"/>
</dbReference>
<feature type="transmembrane region" description="Helical" evidence="7">
    <location>
        <begin position="215"/>
        <end position="235"/>
    </location>
</feature>
<evidence type="ECO:0000313" key="9">
    <source>
        <dbReference type="EMBL" id="RED23502.1"/>
    </source>
</evidence>
<feature type="transmembrane region" description="Helical" evidence="7">
    <location>
        <begin position="12"/>
        <end position="36"/>
    </location>
</feature>
<proteinExistence type="inferred from homology"/>
<evidence type="ECO:0000256" key="1">
    <source>
        <dbReference type="ARBA" id="ARBA00004141"/>
    </source>
</evidence>
<keyword evidence="4 7" id="KW-1133">Transmembrane helix</keyword>
<evidence type="ECO:0000313" key="10">
    <source>
        <dbReference type="Proteomes" id="UP000257004"/>
    </source>
</evidence>
<feature type="transmembrane region" description="Helical" evidence="7">
    <location>
        <begin position="135"/>
        <end position="153"/>
    </location>
</feature>
<keyword evidence="5" id="KW-0534">Nitrate assimilation</keyword>
<dbReference type="RefSeq" id="WP_115888599.1">
    <property type="nucleotide sequence ID" value="NZ_QRDQ01000009.1"/>
</dbReference>
<dbReference type="Proteomes" id="UP000257004">
    <property type="component" value="Unassembled WGS sequence"/>
</dbReference>
<comment type="caution">
    <text evidence="9">The sequence shown here is derived from an EMBL/GenBank/DDBJ whole genome shotgun (WGS) entry which is preliminary data.</text>
</comment>
<evidence type="ECO:0000256" key="6">
    <source>
        <dbReference type="ARBA" id="ARBA00023136"/>
    </source>
</evidence>
<organism evidence="9 10">
    <name type="scientific">Flavobacterium cutihirudinis</name>
    <dbReference type="NCBI Taxonomy" id="1265740"/>
    <lineage>
        <taxon>Bacteria</taxon>
        <taxon>Pseudomonadati</taxon>
        <taxon>Bacteroidota</taxon>
        <taxon>Flavobacteriia</taxon>
        <taxon>Flavobacteriales</taxon>
        <taxon>Flavobacteriaceae</taxon>
        <taxon>Flavobacterium</taxon>
    </lineage>
</organism>
<evidence type="ECO:0000256" key="4">
    <source>
        <dbReference type="ARBA" id="ARBA00022989"/>
    </source>
</evidence>
<evidence type="ECO:0000256" key="5">
    <source>
        <dbReference type="ARBA" id="ARBA00023063"/>
    </source>
</evidence>
<keyword evidence="6 7" id="KW-0472">Membrane</keyword>
<feature type="transmembrane region" description="Helical" evidence="7">
    <location>
        <begin position="281"/>
        <end position="298"/>
    </location>
</feature>
<keyword evidence="3 7" id="KW-0812">Transmembrane</keyword>
<dbReference type="InterPro" id="IPR020846">
    <property type="entry name" value="MFS_dom"/>
</dbReference>
<dbReference type="Pfam" id="PF07690">
    <property type="entry name" value="MFS_1"/>
    <property type="match status" value="2"/>
</dbReference>
<sequence length="492" mass="54458">MNNLSQSHRILFLNTLAFTVCFACWTLNGVLITFLADKGIFSFSVVEIGWLLGIPILSGSIFRLPIGILTDKFGGKIIFSVLLLLCSVPLFLMPFADSFWSFAVLSFFFGLVGTSFAVGIGYTSIWYPKEWQGRALGIFGMGNAGAAITTFIAPTLLNNLSENNPVDGWKMLPVIYASVLVLIGILFIVFAKNKTNPGVSKTMGELMSPLKKARVWRFGTYYFLVFGFFVAYSQWLLPNFMNVYNTTLVMGGMFATMFSLPSGVIRAFGGYLSDKFGARKVMYWVLGSSIVISFLLMFPKMEIFTAGPGVMSLNNGTVTEISADKIIVDGKTHQINSKNDLEINSESAVFPVKKSWQEVIVEQNQEVKKKELLAKGITQINFSANLWVYVILVTLIGISWGIGKAAVYKHIPEYFPNEVGVVGGMVGLIGGLGGFLGPIIFGYLLNYTGLWTSSWIFIFLVSVLCLVWMHRTIITALRSKSPDFTREIEDNQ</sequence>
<reference evidence="9 10" key="1">
    <citation type="submission" date="2018-07" db="EMBL/GenBank/DDBJ databases">
        <title>Genomic Encyclopedia of Archaeal and Bacterial Type Strains, Phase II (KMG-II): from individual species to whole genera.</title>
        <authorList>
            <person name="Goeker M."/>
        </authorList>
    </citation>
    <scope>NUCLEOTIDE SEQUENCE [LARGE SCALE GENOMIC DNA]</scope>
    <source>
        <strain evidence="9 10">DSM 25795</strain>
    </source>
</reference>
<name>A0A3D9FSA7_9FLAO</name>
<dbReference type="InterPro" id="IPR036259">
    <property type="entry name" value="MFS_trans_sf"/>
</dbReference>
<comment type="subcellular location">
    <subcellularLocation>
        <location evidence="1">Membrane</location>
        <topology evidence="1">Multi-pass membrane protein</topology>
    </subcellularLocation>
</comment>